<feature type="active site" description="Proton acceptor" evidence="3">
    <location>
        <position position="182"/>
    </location>
</feature>
<organism evidence="6 8">
    <name type="scientific">Pseudomonas synxantha</name>
    <dbReference type="NCBI Taxonomy" id="47883"/>
    <lineage>
        <taxon>Bacteria</taxon>
        <taxon>Pseudomonadati</taxon>
        <taxon>Pseudomonadota</taxon>
        <taxon>Gammaproteobacteria</taxon>
        <taxon>Pseudomonadales</taxon>
        <taxon>Pseudomonadaceae</taxon>
        <taxon>Pseudomonas</taxon>
    </lineage>
</organism>
<dbReference type="PANTHER" id="PTHR30244:SF34">
    <property type="entry name" value="DTDP-4-AMINO-4,6-DIDEOXYGALACTOSE TRANSAMINASE"/>
    <property type="match status" value="1"/>
</dbReference>
<comment type="similarity">
    <text evidence="2 5">Belongs to the DegT/DnrJ/EryC1 family.</text>
</comment>
<evidence type="ECO:0000256" key="4">
    <source>
        <dbReference type="PIRSR" id="PIRSR000390-2"/>
    </source>
</evidence>
<reference evidence="6 8" key="2">
    <citation type="submission" date="2019-08" db="EMBL/GenBank/DDBJ databases">
        <authorList>
            <person name="Brilhante M."/>
            <person name="Perreten V."/>
        </authorList>
    </citation>
    <scope>NUCLEOTIDE SEQUENCE [LARGE SCALE GENOMIC DNA]</scope>
    <source>
        <strain evidence="6 8">MCP106</strain>
    </source>
</reference>
<evidence type="ECO:0000256" key="3">
    <source>
        <dbReference type="PIRSR" id="PIRSR000390-1"/>
    </source>
</evidence>
<name>A0A5D3G187_9PSED</name>
<dbReference type="PANTHER" id="PTHR30244">
    <property type="entry name" value="TRANSAMINASE"/>
    <property type="match status" value="1"/>
</dbReference>
<evidence type="ECO:0000313" key="7">
    <source>
        <dbReference type="EMBL" id="TYK60501.1"/>
    </source>
</evidence>
<evidence type="ECO:0000256" key="5">
    <source>
        <dbReference type="RuleBase" id="RU004508"/>
    </source>
</evidence>
<keyword evidence="6" id="KW-0032">Aminotransferase</keyword>
<gene>
    <name evidence="7" type="ORF">FXO26_01550</name>
    <name evidence="6" type="ORF">FXO26_29430</name>
</gene>
<evidence type="ECO:0000256" key="2">
    <source>
        <dbReference type="ARBA" id="ARBA00037999"/>
    </source>
</evidence>
<proteinExistence type="inferred from homology"/>
<reference evidence="6 8" key="1">
    <citation type="submission" date="2019-08" db="EMBL/GenBank/DDBJ databases">
        <title>Subclass B2 metallo-beta lactamase from Pseudomonas synxantha.</title>
        <authorList>
            <person name="Poirel L."/>
            <person name="Palmieri M."/>
            <person name="Masseron A."/>
            <person name="Perreten V."/>
            <person name="Nordman P."/>
        </authorList>
    </citation>
    <scope>NUCLEOTIDE SEQUENCE [LARGE SCALE GENOMIC DNA]</scope>
    <source>
        <strain evidence="6 8">MCP106</strain>
    </source>
</reference>
<dbReference type="Gene3D" id="3.40.640.10">
    <property type="entry name" value="Type I PLP-dependent aspartate aminotransferase-like (Major domain)"/>
    <property type="match status" value="1"/>
</dbReference>
<dbReference type="GO" id="GO:0030170">
    <property type="term" value="F:pyridoxal phosphate binding"/>
    <property type="evidence" value="ECO:0007669"/>
    <property type="project" value="TreeGrafter"/>
</dbReference>
<dbReference type="Proteomes" id="UP000324029">
    <property type="component" value="Unassembled WGS sequence"/>
</dbReference>
<accession>A0A5D3G187</accession>
<keyword evidence="6" id="KW-0808">Transferase</keyword>
<evidence type="ECO:0000313" key="8">
    <source>
        <dbReference type="Proteomes" id="UP000324029"/>
    </source>
</evidence>
<dbReference type="PIRSF" id="PIRSF000390">
    <property type="entry name" value="PLP_StrS"/>
    <property type="match status" value="1"/>
</dbReference>
<dbReference type="InterPro" id="IPR000653">
    <property type="entry name" value="DegT/StrS_aminotransferase"/>
</dbReference>
<sequence length="361" mass="39677">MLPIVKVAMPPKEVLMPALEAVLYSGMIGEGEFVYQFEAAFAQLFGLQNVVATSSGTAALHLAMLLSGIEPGDEVITTSMTAEPTNTTILQMGAKPIFADVDSLTGNLDPSAVEALITESTKAICVVHYAGYPARLNELRSIADRHGLSLIEDCAHALGASYGNQSIGTIGDYSIFSFQAIKHMTTVDGGALVVKDAAKIQEARRLRWFGLAKGVPRTEVDITRVGYKYNMHNVAAVIGLKQLEYITPLLKRHQANGQYLDQALQGIPGLQPAKYEANAQSAYWLYTLLADDSDDVERILAEERVMASKLHRPNHFHSVFKEFVRPMPQLDAFYKKLIHVPCGWWVSDEDREKIVTALKRG</sequence>
<comment type="caution">
    <text evidence="6">The sequence shown here is derived from an EMBL/GenBank/DDBJ whole genome shotgun (WGS) entry which is preliminary data.</text>
</comment>
<dbReference type="InterPro" id="IPR015421">
    <property type="entry name" value="PyrdxlP-dep_Trfase_major"/>
</dbReference>
<dbReference type="InterPro" id="IPR015422">
    <property type="entry name" value="PyrdxlP-dep_Trfase_small"/>
</dbReference>
<dbReference type="InterPro" id="IPR015424">
    <property type="entry name" value="PyrdxlP-dep_Trfase"/>
</dbReference>
<feature type="modified residue" description="N6-(pyridoxal phosphate)lysine" evidence="4">
    <location>
        <position position="182"/>
    </location>
</feature>
<dbReference type="Gene3D" id="3.90.1150.10">
    <property type="entry name" value="Aspartate Aminotransferase, domain 1"/>
    <property type="match status" value="1"/>
</dbReference>
<dbReference type="Pfam" id="PF01041">
    <property type="entry name" value="DegT_DnrJ_EryC1"/>
    <property type="match status" value="1"/>
</dbReference>
<keyword evidence="1 4" id="KW-0663">Pyridoxal phosphate</keyword>
<dbReference type="CDD" id="cd00616">
    <property type="entry name" value="AHBA_syn"/>
    <property type="match status" value="1"/>
</dbReference>
<dbReference type="EMBL" id="VSRO01000001">
    <property type="protein sequence ID" value="TYK60501.1"/>
    <property type="molecule type" value="Genomic_DNA"/>
</dbReference>
<evidence type="ECO:0000256" key="1">
    <source>
        <dbReference type="ARBA" id="ARBA00022898"/>
    </source>
</evidence>
<dbReference type="AlphaFoldDB" id="A0A5D3G187"/>
<dbReference type="GO" id="GO:0008483">
    <property type="term" value="F:transaminase activity"/>
    <property type="evidence" value="ECO:0007669"/>
    <property type="project" value="UniProtKB-KW"/>
</dbReference>
<dbReference type="SUPFAM" id="SSF53383">
    <property type="entry name" value="PLP-dependent transferases"/>
    <property type="match status" value="1"/>
</dbReference>
<evidence type="ECO:0000313" key="6">
    <source>
        <dbReference type="EMBL" id="TYK54143.1"/>
    </source>
</evidence>
<dbReference type="EMBL" id="VSRO01000024">
    <property type="protein sequence ID" value="TYK54143.1"/>
    <property type="molecule type" value="Genomic_DNA"/>
</dbReference>
<protein>
    <submittedName>
        <fullName evidence="6">DegT/DnrJ/EryC1/StrS family aminotransferase</fullName>
    </submittedName>
</protein>
<dbReference type="GO" id="GO:0000271">
    <property type="term" value="P:polysaccharide biosynthetic process"/>
    <property type="evidence" value="ECO:0007669"/>
    <property type="project" value="TreeGrafter"/>
</dbReference>